<organism evidence="1 2">
    <name type="scientific">Neolewinella maritima</name>
    <dbReference type="NCBI Taxonomy" id="1383882"/>
    <lineage>
        <taxon>Bacteria</taxon>
        <taxon>Pseudomonadati</taxon>
        <taxon>Bacteroidota</taxon>
        <taxon>Saprospiria</taxon>
        <taxon>Saprospirales</taxon>
        <taxon>Lewinellaceae</taxon>
        <taxon>Neolewinella</taxon>
    </lineage>
</organism>
<reference evidence="1" key="1">
    <citation type="submission" date="2021-12" db="EMBL/GenBank/DDBJ databases">
        <authorList>
            <person name="Rodrigo-Torres L."/>
            <person name="Arahal R. D."/>
            <person name="Lucena T."/>
        </authorList>
    </citation>
    <scope>NUCLEOTIDE SEQUENCE</scope>
    <source>
        <strain evidence="1">CECT 8419</strain>
    </source>
</reference>
<proteinExistence type="predicted"/>
<name>A0ABM9B5Q7_9BACT</name>
<dbReference type="Proteomes" id="UP000837803">
    <property type="component" value="Unassembled WGS sequence"/>
</dbReference>
<accession>A0ABM9B5Q7</accession>
<evidence type="ECO:0000313" key="1">
    <source>
        <dbReference type="EMBL" id="CAH1002719.1"/>
    </source>
</evidence>
<keyword evidence="2" id="KW-1185">Reference proteome</keyword>
<comment type="caution">
    <text evidence="1">The sequence shown here is derived from an EMBL/GenBank/DDBJ whole genome shotgun (WGS) entry which is preliminary data.</text>
</comment>
<dbReference type="EMBL" id="CAKLPZ010000011">
    <property type="protein sequence ID" value="CAH1002719.1"/>
    <property type="molecule type" value="Genomic_DNA"/>
</dbReference>
<evidence type="ECO:0000313" key="2">
    <source>
        <dbReference type="Proteomes" id="UP000837803"/>
    </source>
</evidence>
<sequence length="44" mass="5284">MRVSYMYDRGHIKWQVNKMKHIPGEENSYILGGGYRPDSNRENR</sequence>
<gene>
    <name evidence="1" type="ORF">LEM8419_03593</name>
</gene>
<protein>
    <submittedName>
        <fullName evidence="1">Uncharacterized protein</fullName>
    </submittedName>
</protein>